<proteinExistence type="inferred from homology"/>
<evidence type="ECO:0000256" key="1">
    <source>
        <dbReference type="ARBA" id="ARBA00007538"/>
    </source>
</evidence>
<keyword evidence="3" id="KW-0547">Nucleotide-binding</keyword>
<dbReference type="GO" id="GO:0140663">
    <property type="term" value="F:ATP-dependent FeS chaperone activity"/>
    <property type="evidence" value="ECO:0007669"/>
    <property type="project" value="InterPro"/>
</dbReference>
<evidence type="ECO:0000256" key="5">
    <source>
        <dbReference type="ARBA" id="ARBA00023004"/>
    </source>
</evidence>
<evidence type="ECO:0000256" key="2">
    <source>
        <dbReference type="ARBA" id="ARBA00022723"/>
    </source>
</evidence>
<protein>
    <recommendedName>
        <fullName evidence="9">Altered inheritance of mitochondria protein 41</fullName>
    </recommendedName>
</protein>
<dbReference type="Pfam" id="PF09424">
    <property type="entry name" value="YqeY"/>
    <property type="match status" value="1"/>
</dbReference>
<comment type="caution">
    <text evidence="10">The sequence shown here is derived from an EMBL/GenBank/DDBJ whole genome shotgun (WGS) entry which is preliminary data.</text>
</comment>
<keyword evidence="7 9" id="KW-0496">Mitochondrion</keyword>
<dbReference type="GO" id="GO:0016884">
    <property type="term" value="F:carbon-nitrogen ligase activity, with glutamine as amido-N-donor"/>
    <property type="evidence" value="ECO:0007669"/>
    <property type="project" value="UniProtKB-UniRule"/>
</dbReference>
<keyword evidence="5" id="KW-0408">Iron</keyword>
<comment type="similarity">
    <text evidence="8">Belongs to the Mrp/NBP35 ATP-binding proteins family.</text>
</comment>
<comment type="subcellular location">
    <subcellularLocation>
        <location evidence="9">Mitochondrion</location>
    </subcellularLocation>
</comment>
<sequence length="462" mass="49875">MFRQVVRPLQRVRFYSTEPPLMAEVRNSLKAAMRSGDNVGKTTIRAVMAAVKNANIEKPDSVSTDLGLHSLLNSLISKREKSIEEYIKGKREDLADGERAEIKVLEALQSKIPVASSEEIDAKVKEFIDGLGVEGKVPMGKVLSQLNWPEVEANWKASQKSVVASVKRVLGARSFSTSARQLSHENPLGIPRRRHNQPIISKQRIRNVKNILLVSSAKGGVGKSTVAVNLALGLYMQGYTTGVLDVDIFGPSIPTLLQLDGEPKITAEGNLVPLMNYGIKAMSMGFLVPPQRAVAWRGLLVQKALQQLLFEVDWGELDYLVIDMPPGTGDVQLTIAQQLEVDGAIVVSTPQDIALIDAVRGIDMFNTVKIPILGLVQNMSVFVCPHCAGTTHIFGHDGAVIAAEKRGITVLASLPLSSDIAQGGDGGLPVVFEDPKQSPSAKAYLDLASTVSAQLHEMQVAA</sequence>
<dbReference type="GO" id="GO:0005739">
    <property type="term" value="C:mitochondrion"/>
    <property type="evidence" value="ECO:0007669"/>
    <property type="project" value="UniProtKB-SubCell"/>
</dbReference>
<reference evidence="10 11" key="1">
    <citation type="submission" date="2017-04" db="EMBL/GenBank/DDBJ databases">
        <title>Genome sequencing of [Candida] sorbophila.</title>
        <authorList>
            <person name="Ahn J.O."/>
        </authorList>
    </citation>
    <scope>NUCLEOTIDE SEQUENCE [LARGE SCALE GENOMIC DNA]</scope>
    <source>
        <strain evidence="10 11">DS02</strain>
    </source>
</reference>
<dbReference type="STRING" id="45607.A0A2T0FN39"/>
<dbReference type="GO" id="GO:0005524">
    <property type="term" value="F:ATP binding"/>
    <property type="evidence" value="ECO:0007669"/>
    <property type="project" value="UniProtKB-KW"/>
</dbReference>
<dbReference type="InterPro" id="IPR033756">
    <property type="entry name" value="YlxH/NBP35"/>
</dbReference>
<evidence type="ECO:0000313" key="10">
    <source>
        <dbReference type="EMBL" id="PRT56394.1"/>
    </source>
</evidence>
<dbReference type="PANTHER" id="PTHR42961">
    <property type="entry name" value="IRON-SULFUR PROTEIN NUBPL"/>
    <property type="match status" value="1"/>
</dbReference>
<comment type="similarity">
    <text evidence="1 9">Belongs to the AIM41 family.</text>
</comment>
<keyword evidence="2" id="KW-0479">Metal-binding</keyword>
<evidence type="ECO:0000256" key="3">
    <source>
        <dbReference type="ARBA" id="ARBA00022741"/>
    </source>
</evidence>
<dbReference type="PANTHER" id="PTHR42961:SF2">
    <property type="entry name" value="IRON-SULFUR PROTEIN NUBPL"/>
    <property type="match status" value="1"/>
</dbReference>
<dbReference type="Gene3D" id="1.10.1510.10">
    <property type="entry name" value="Uncharacterised protein YqeY/AIM41 PF09424, N-terminal domain"/>
    <property type="match status" value="1"/>
</dbReference>
<dbReference type="InterPro" id="IPR003789">
    <property type="entry name" value="Asn/Gln_tRNA_amidoTrase-B-like"/>
</dbReference>
<dbReference type="HAMAP" id="MF_02040">
    <property type="entry name" value="Mrp_NBP35"/>
    <property type="match status" value="1"/>
</dbReference>
<dbReference type="CDD" id="cd02037">
    <property type="entry name" value="Mrp_NBP35"/>
    <property type="match status" value="1"/>
</dbReference>
<dbReference type="InterPro" id="IPR019591">
    <property type="entry name" value="Mrp/NBP35_ATP-bd"/>
</dbReference>
<dbReference type="InterPro" id="IPR000808">
    <property type="entry name" value="Mrp-like_CS"/>
</dbReference>
<dbReference type="InterPro" id="IPR019004">
    <property type="entry name" value="YqeY/Aim41"/>
</dbReference>
<dbReference type="FunFam" id="3.40.50.300:FF:001278">
    <property type="entry name" value="Iron-sulfur cluster carrier protein"/>
    <property type="match status" value="1"/>
</dbReference>
<dbReference type="SUPFAM" id="SSF52540">
    <property type="entry name" value="P-loop containing nucleoside triphosphate hydrolases"/>
    <property type="match status" value="1"/>
</dbReference>
<keyword evidence="6" id="KW-0411">Iron-sulfur</keyword>
<dbReference type="GO" id="GO:0032981">
    <property type="term" value="P:mitochondrial respiratory chain complex I assembly"/>
    <property type="evidence" value="ECO:0007669"/>
    <property type="project" value="TreeGrafter"/>
</dbReference>
<dbReference type="SUPFAM" id="SSF89095">
    <property type="entry name" value="GatB/YqeY motif"/>
    <property type="match status" value="1"/>
</dbReference>
<dbReference type="GO" id="GO:0046872">
    <property type="term" value="F:metal ion binding"/>
    <property type="evidence" value="ECO:0007669"/>
    <property type="project" value="UniProtKB-KW"/>
</dbReference>
<name>A0A2T0FN39_9ASCO</name>
<evidence type="ECO:0000256" key="9">
    <source>
        <dbReference type="RuleBase" id="RU365099"/>
    </source>
</evidence>
<evidence type="ECO:0000256" key="8">
    <source>
        <dbReference type="ARBA" id="ARBA00024036"/>
    </source>
</evidence>
<dbReference type="Pfam" id="PF10609">
    <property type="entry name" value="ParA"/>
    <property type="match status" value="1"/>
</dbReference>
<organism evidence="10 11">
    <name type="scientific">Wickerhamiella sorbophila</name>
    <dbReference type="NCBI Taxonomy" id="45607"/>
    <lineage>
        <taxon>Eukaryota</taxon>
        <taxon>Fungi</taxon>
        <taxon>Dikarya</taxon>
        <taxon>Ascomycota</taxon>
        <taxon>Saccharomycotina</taxon>
        <taxon>Dipodascomycetes</taxon>
        <taxon>Dipodascales</taxon>
        <taxon>Trichomonascaceae</taxon>
        <taxon>Wickerhamiella</taxon>
    </lineage>
</organism>
<evidence type="ECO:0000313" key="11">
    <source>
        <dbReference type="Proteomes" id="UP000238350"/>
    </source>
</evidence>
<dbReference type="Gene3D" id="3.40.50.300">
    <property type="entry name" value="P-loop containing nucleotide triphosphate hydrolases"/>
    <property type="match status" value="1"/>
</dbReference>
<evidence type="ECO:0000256" key="6">
    <source>
        <dbReference type="ARBA" id="ARBA00023014"/>
    </source>
</evidence>
<evidence type="ECO:0000256" key="4">
    <source>
        <dbReference type="ARBA" id="ARBA00022840"/>
    </source>
</evidence>
<accession>A0A2T0FN39</accession>
<dbReference type="OrthoDB" id="1741334at2759"/>
<evidence type="ECO:0000256" key="7">
    <source>
        <dbReference type="ARBA" id="ARBA00023128"/>
    </source>
</evidence>
<keyword evidence="11" id="KW-1185">Reference proteome</keyword>
<dbReference type="GO" id="GO:0016226">
    <property type="term" value="P:iron-sulfur cluster assembly"/>
    <property type="evidence" value="ECO:0007669"/>
    <property type="project" value="InterPro"/>
</dbReference>
<keyword evidence="4" id="KW-0067">ATP-binding</keyword>
<dbReference type="InterPro" id="IPR042184">
    <property type="entry name" value="YqeY/Aim41_N"/>
</dbReference>
<dbReference type="Proteomes" id="UP000238350">
    <property type="component" value="Unassembled WGS sequence"/>
</dbReference>
<dbReference type="InterPro" id="IPR027417">
    <property type="entry name" value="P-loop_NTPase"/>
</dbReference>
<dbReference type="InterPro" id="IPR044304">
    <property type="entry name" value="NUBPL-like"/>
</dbReference>
<dbReference type="AlphaFoldDB" id="A0A2T0FN39"/>
<gene>
    <name evidence="9" type="primary">AIM41</name>
    <name evidence="10" type="ORF">B9G98_04014</name>
</gene>
<dbReference type="EMBL" id="NDIQ01000022">
    <property type="protein sequence ID" value="PRT56394.1"/>
    <property type="molecule type" value="Genomic_DNA"/>
</dbReference>
<dbReference type="GO" id="GO:0051539">
    <property type="term" value="F:4 iron, 4 sulfur cluster binding"/>
    <property type="evidence" value="ECO:0007669"/>
    <property type="project" value="TreeGrafter"/>
</dbReference>
<dbReference type="PROSITE" id="PS01215">
    <property type="entry name" value="MRP"/>
    <property type="match status" value="1"/>
</dbReference>